<sequence>MAVVGDAALIDALWPQLIALAGPTVRLSPGMDLTHLSQEAATAVVSYGEAWEPEMAAAIRAQRILVRTATLADLPGALADAAPAVLELNQESSPQLVRALLQPAELPGVDPAATVAAVPAEKIVHLLTTAGLAAARLDVPAARFAAQLATLGADETLIMQGVFELFVAPRTELTEPPPPPDPAEEEAPEQQQSRDESQESEELPPQEPDAPAPPPQLVVRNRAGRTRWPGRGGAEEFSASRGRIRRVLPHTGDAPLAILPTLAAAAPWQPLRRSSGSPRIVVTKDDLRTQQRVTRGAGLAIIVVDASGSMGLGAIRTAKSIALGILDQGYRNRDRVAIVVAKGGEAYLGLPPTKSVTRARDCVRSLPTGGGTPLASGLLMAHKLASRHPPERVRTIVLSDGAANVGFTDTGKDIARRDARRALRQLETASLVHLMPLGNNRGARRRGDPLAWLTAP</sequence>
<dbReference type="EMBL" id="CP059833">
    <property type="protein sequence ID" value="QMV84221.1"/>
    <property type="molecule type" value="Genomic_DNA"/>
</dbReference>
<evidence type="ECO:0000313" key="4">
    <source>
        <dbReference type="Proteomes" id="UP000515570"/>
    </source>
</evidence>
<dbReference type="SMART" id="SM00327">
    <property type="entry name" value="VWA"/>
    <property type="match status" value="1"/>
</dbReference>
<evidence type="ECO:0000256" key="1">
    <source>
        <dbReference type="SAM" id="MobiDB-lite"/>
    </source>
</evidence>
<dbReference type="Proteomes" id="UP000515570">
    <property type="component" value="Chromosome"/>
</dbReference>
<protein>
    <submittedName>
        <fullName evidence="3">VWA domain-containing protein</fullName>
    </submittedName>
</protein>
<dbReference type="InterPro" id="IPR002035">
    <property type="entry name" value="VWF_A"/>
</dbReference>
<evidence type="ECO:0000259" key="2">
    <source>
        <dbReference type="PROSITE" id="PS50234"/>
    </source>
</evidence>
<dbReference type="PANTHER" id="PTHR43473">
    <property type="entry name" value="MAGNESIUM-CHELATASE SUBUNIT CHLD, CHLOROPLASTIC"/>
    <property type="match status" value="1"/>
</dbReference>
<evidence type="ECO:0000313" key="3">
    <source>
        <dbReference type="EMBL" id="QMV84221.1"/>
    </source>
</evidence>
<feature type="compositionally biased region" description="Pro residues" evidence="1">
    <location>
        <begin position="205"/>
        <end position="216"/>
    </location>
</feature>
<dbReference type="InterPro" id="IPR036465">
    <property type="entry name" value="vWFA_dom_sf"/>
</dbReference>
<proteinExistence type="predicted"/>
<accession>A0A7G5FC80</accession>
<feature type="domain" description="VWFA" evidence="2">
    <location>
        <begin position="299"/>
        <end position="456"/>
    </location>
</feature>
<organism evidence="3 4">
    <name type="scientific">Corynebacterium hindlerae</name>
    <dbReference type="NCBI Taxonomy" id="699041"/>
    <lineage>
        <taxon>Bacteria</taxon>
        <taxon>Bacillati</taxon>
        <taxon>Actinomycetota</taxon>
        <taxon>Actinomycetes</taxon>
        <taxon>Mycobacteriales</taxon>
        <taxon>Corynebacteriaceae</taxon>
        <taxon>Corynebacterium</taxon>
    </lineage>
</organism>
<dbReference type="AlphaFoldDB" id="A0A7G5FC80"/>
<dbReference type="Gene3D" id="3.40.50.410">
    <property type="entry name" value="von Willebrand factor, type A domain"/>
    <property type="match status" value="1"/>
</dbReference>
<gene>
    <name evidence="3" type="ORF">HW450_07470</name>
</gene>
<dbReference type="PROSITE" id="PS50234">
    <property type="entry name" value="VWFA"/>
    <property type="match status" value="1"/>
</dbReference>
<dbReference type="SUPFAM" id="SSF53300">
    <property type="entry name" value="vWA-like"/>
    <property type="match status" value="1"/>
</dbReference>
<dbReference type="Pfam" id="PF13519">
    <property type="entry name" value="VWA_2"/>
    <property type="match status" value="1"/>
</dbReference>
<dbReference type="PANTHER" id="PTHR43473:SF2">
    <property type="entry name" value="MAGNESIUM-CHELATASE SUBUNIT CHLD, CHLOROPLASTIC"/>
    <property type="match status" value="1"/>
</dbReference>
<dbReference type="RefSeq" id="WP_182385030.1">
    <property type="nucleotide sequence ID" value="NZ_CP059833.1"/>
</dbReference>
<name>A0A7G5FC80_9CORY</name>
<feature type="region of interest" description="Disordered" evidence="1">
    <location>
        <begin position="171"/>
        <end position="218"/>
    </location>
</feature>
<keyword evidence="4" id="KW-1185">Reference proteome</keyword>
<reference evidence="3 4" key="1">
    <citation type="submission" date="2020-07" db="EMBL/GenBank/DDBJ databases">
        <title>non toxigenic Corynebacterium sp. nov from a clinical source.</title>
        <authorList>
            <person name="Bernier A.-M."/>
            <person name="Bernard K."/>
        </authorList>
    </citation>
    <scope>NUCLEOTIDE SEQUENCE [LARGE SCALE GENOMIC DNA]</scope>
    <source>
        <strain evidence="4">NML 93-0612</strain>
    </source>
</reference>